<comment type="subcellular location">
    <subcellularLocation>
        <location evidence="1">Membrane</location>
        <topology evidence="1">Multi-pass membrane protein</topology>
    </subcellularLocation>
</comment>
<dbReference type="Gene3D" id="1.20.1250.20">
    <property type="entry name" value="MFS general substrate transporter like domains"/>
    <property type="match status" value="1"/>
</dbReference>
<evidence type="ECO:0000256" key="4">
    <source>
        <dbReference type="ARBA" id="ARBA00022989"/>
    </source>
</evidence>
<protein>
    <recommendedName>
        <fullName evidence="7">Major facilitator superfamily (MFS) profile domain-containing protein</fullName>
    </recommendedName>
</protein>
<evidence type="ECO:0000313" key="9">
    <source>
        <dbReference type="Proteomes" id="UP000176998"/>
    </source>
</evidence>
<feature type="transmembrane region" description="Helical" evidence="6">
    <location>
        <begin position="12"/>
        <end position="30"/>
    </location>
</feature>
<keyword evidence="4 6" id="KW-1133">Transmembrane helix</keyword>
<dbReference type="GeneID" id="34562762"/>
<evidence type="ECO:0000256" key="2">
    <source>
        <dbReference type="ARBA" id="ARBA00010992"/>
    </source>
</evidence>
<dbReference type="Proteomes" id="UP000176998">
    <property type="component" value="Unassembled WGS sequence"/>
</dbReference>
<feature type="transmembrane region" description="Helical" evidence="6">
    <location>
        <begin position="328"/>
        <end position="346"/>
    </location>
</feature>
<feature type="transmembrane region" description="Helical" evidence="6">
    <location>
        <begin position="42"/>
        <end position="61"/>
    </location>
</feature>
<feature type="domain" description="Major facilitator superfamily (MFS) profile" evidence="7">
    <location>
        <begin position="1"/>
        <end position="350"/>
    </location>
</feature>
<comment type="similarity">
    <text evidence="2">Belongs to the major facilitator superfamily. Sugar transporter (TC 2.A.1.1) family.</text>
</comment>
<dbReference type="InterPro" id="IPR050360">
    <property type="entry name" value="MFS_Sugar_Transporters"/>
</dbReference>
<evidence type="ECO:0000313" key="8">
    <source>
        <dbReference type="EMBL" id="OHE95099.1"/>
    </source>
</evidence>
<dbReference type="InterPro" id="IPR005829">
    <property type="entry name" value="Sugar_transporter_CS"/>
</dbReference>
<evidence type="ECO:0000256" key="5">
    <source>
        <dbReference type="ARBA" id="ARBA00023136"/>
    </source>
</evidence>
<dbReference type="OrthoDB" id="6612291at2759"/>
<proteinExistence type="inferred from homology"/>
<evidence type="ECO:0000259" key="7">
    <source>
        <dbReference type="PROSITE" id="PS50850"/>
    </source>
</evidence>
<evidence type="ECO:0000256" key="1">
    <source>
        <dbReference type="ARBA" id="ARBA00004141"/>
    </source>
</evidence>
<feature type="transmembrane region" description="Helical" evidence="6">
    <location>
        <begin position="257"/>
        <end position="280"/>
    </location>
</feature>
<name>A0A1G4B0Z4_9PEZI</name>
<dbReference type="RefSeq" id="XP_022472261.1">
    <property type="nucleotide sequence ID" value="XM_022621252.1"/>
</dbReference>
<comment type="caution">
    <text evidence="8">The sequence shown here is derived from an EMBL/GenBank/DDBJ whole genome shotgun (WGS) entry which is preliminary data.</text>
</comment>
<keyword evidence="9" id="KW-1185">Reference proteome</keyword>
<evidence type="ECO:0000256" key="6">
    <source>
        <dbReference type="SAM" id="Phobius"/>
    </source>
</evidence>
<dbReference type="PANTHER" id="PTHR48022:SF10">
    <property type="entry name" value="MAJOR FACILITATOR SUPERFAMILY (MFS) PROFILE DOMAIN-CONTAINING PROTEIN"/>
    <property type="match status" value="1"/>
</dbReference>
<feature type="transmembrane region" description="Helical" evidence="6">
    <location>
        <begin position="225"/>
        <end position="245"/>
    </location>
</feature>
<accession>A0A1G4B0Z4</accession>
<feature type="transmembrane region" description="Helical" evidence="6">
    <location>
        <begin position="73"/>
        <end position="95"/>
    </location>
</feature>
<dbReference type="GO" id="GO:0016020">
    <property type="term" value="C:membrane"/>
    <property type="evidence" value="ECO:0007669"/>
    <property type="project" value="UniProtKB-SubCell"/>
</dbReference>
<sequence length="380" mass="42232">MTTTHIGPLYFGRLLIGLGNGGLMTFSQLYLQESSPAKYRGLFLTVFQFCVTLGTLLGTIIDWATAQRPDRSAYLIPLATIYVIPVCLGVGLFFVPESPRWLVLDGRVDEGRKALKWLRPADANIEDEVTEIRTSIQEQLELTKTVTFWDMFTNAVDRRRTVISIGAVSLQAASGSMFIIAYKAYFFSVARVEHPFAMTNVLSTAALLAIIANAFIVVRYGRRRIMLINGLVICGCLQLTMAVAYDKQPHTITAGKVLVAMSCIFMIAFNGMVAPYSWMVAGEAPSQRLRSYTFGVASACGYLLAWIVTFTTPYFINPSALDWGPRYGYIWFPSCIVSAVWTYFFVPELKGRTLEEINTMFTNQLPARNFGATKLPAAAN</sequence>
<dbReference type="InterPro" id="IPR020846">
    <property type="entry name" value="MFS_dom"/>
</dbReference>
<keyword evidence="5 6" id="KW-0472">Membrane</keyword>
<dbReference type="EMBL" id="MJBS01000088">
    <property type="protein sequence ID" value="OHE95099.1"/>
    <property type="molecule type" value="Genomic_DNA"/>
</dbReference>
<dbReference type="AlphaFoldDB" id="A0A1G4B0Z4"/>
<dbReference type="InterPro" id="IPR036259">
    <property type="entry name" value="MFS_trans_sf"/>
</dbReference>
<dbReference type="PANTHER" id="PTHR48022">
    <property type="entry name" value="PLASTIDIC GLUCOSE TRANSPORTER 4"/>
    <property type="match status" value="1"/>
</dbReference>
<dbReference type="PROSITE" id="PS00217">
    <property type="entry name" value="SUGAR_TRANSPORT_2"/>
    <property type="match status" value="1"/>
</dbReference>
<reference evidence="8 9" key="1">
    <citation type="submission" date="2016-09" db="EMBL/GenBank/DDBJ databases">
        <authorList>
            <person name="Capua I."/>
            <person name="De Benedictis P."/>
            <person name="Joannis T."/>
            <person name="Lombin L.H."/>
            <person name="Cattoli G."/>
        </authorList>
    </citation>
    <scope>NUCLEOTIDE SEQUENCE [LARGE SCALE GENOMIC DNA]</scope>
    <source>
        <strain evidence="8 9">IMI 309357</strain>
    </source>
</reference>
<evidence type="ECO:0000256" key="3">
    <source>
        <dbReference type="ARBA" id="ARBA00022692"/>
    </source>
</evidence>
<dbReference type="InterPro" id="IPR005828">
    <property type="entry name" value="MFS_sugar_transport-like"/>
</dbReference>
<dbReference type="Pfam" id="PF00083">
    <property type="entry name" value="Sugar_tr"/>
    <property type="match status" value="1"/>
</dbReference>
<feature type="transmembrane region" description="Helical" evidence="6">
    <location>
        <begin position="161"/>
        <end position="185"/>
    </location>
</feature>
<dbReference type="PROSITE" id="PS50850">
    <property type="entry name" value="MFS"/>
    <property type="match status" value="1"/>
</dbReference>
<organism evidence="8 9">
    <name type="scientific">Colletotrichum orchidophilum</name>
    <dbReference type="NCBI Taxonomy" id="1209926"/>
    <lineage>
        <taxon>Eukaryota</taxon>
        <taxon>Fungi</taxon>
        <taxon>Dikarya</taxon>
        <taxon>Ascomycota</taxon>
        <taxon>Pezizomycotina</taxon>
        <taxon>Sordariomycetes</taxon>
        <taxon>Hypocreomycetidae</taxon>
        <taxon>Glomerellales</taxon>
        <taxon>Glomerellaceae</taxon>
        <taxon>Colletotrichum</taxon>
    </lineage>
</organism>
<dbReference type="SUPFAM" id="SSF103473">
    <property type="entry name" value="MFS general substrate transporter"/>
    <property type="match status" value="1"/>
</dbReference>
<feature type="transmembrane region" description="Helical" evidence="6">
    <location>
        <begin position="197"/>
        <end position="218"/>
    </location>
</feature>
<gene>
    <name evidence="8" type="ORF">CORC01_09623</name>
</gene>
<dbReference type="STRING" id="1209926.A0A1G4B0Z4"/>
<feature type="transmembrane region" description="Helical" evidence="6">
    <location>
        <begin position="292"/>
        <end position="316"/>
    </location>
</feature>
<keyword evidence="3 6" id="KW-0812">Transmembrane</keyword>
<dbReference type="GO" id="GO:0005351">
    <property type="term" value="F:carbohydrate:proton symporter activity"/>
    <property type="evidence" value="ECO:0007669"/>
    <property type="project" value="TreeGrafter"/>
</dbReference>